<reference evidence="2 3" key="1">
    <citation type="journal article" date="2020" name="bioRxiv">
        <title>Whole genome comparisons of ergot fungi reveals the divergence and evolution of species within the genus Claviceps are the result of varying mechanisms driving genome evolution and host range expansion.</title>
        <authorList>
            <person name="Wyka S.A."/>
            <person name="Mondo S.J."/>
            <person name="Liu M."/>
            <person name="Dettman J."/>
            <person name="Nalam V."/>
            <person name="Broders K.D."/>
        </authorList>
    </citation>
    <scope>NUCLEOTIDE SEQUENCE [LARGE SCALE GENOMIC DNA]</scope>
    <source>
        <strain evidence="2 3">Clav52</strain>
    </source>
</reference>
<organism evidence="2 3">
    <name type="scientific">Claviceps aff. purpurea</name>
    <dbReference type="NCBI Taxonomy" id="1967640"/>
    <lineage>
        <taxon>Eukaryota</taxon>
        <taxon>Fungi</taxon>
        <taxon>Dikarya</taxon>
        <taxon>Ascomycota</taxon>
        <taxon>Pezizomycotina</taxon>
        <taxon>Sordariomycetes</taxon>
        <taxon>Hypocreomycetidae</taxon>
        <taxon>Hypocreales</taxon>
        <taxon>Clavicipitaceae</taxon>
        <taxon>Claviceps</taxon>
    </lineage>
</organism>
<evidence type="ECO:0000313" key="3">
    <source>
        <dbReference type="Proteomes" id="UP000707071"/>
    </source>
</evidence>
<keyword evidence="3" id="KW-1185">Reference proteome</keyword>
<sequence length="73" mass="7489">MTSLDSVHGNGMKIDESAGTDWEGDPDSSRPVEKAVGGAGSFWAAVSVSVSVERLPSEQVGSRGAPCLANLEV</sequence>
<evidence type="ECO:0000313" key="2">
    <source>
        <dbReference type="EMBL" id="KAG6288276.1"/>
    </source>
</evidence>
<name>A0A9P7QBT3_9HYPO</name>
<comment type="caution">
    <text evidence="2">The sequence shown here is derived from an EMBL/GenBank/DDBJ whole genome shotgun (WGS) entry which is preliminary data.</text>
</comment>
<accession>A0A9P7QBT3</accession>
<proteinExistence type="predicted"/>
<feature type="region of interest" description="Disordered" evidence="1">
    <location>
        <begin position="1"/>
        <end position="35"/>
    </location>
</feature>
<evidence type="ECO:0000256" key="1">
    <source>
        <dbReference type="SAM" id="MobiDB-lite"/>
    </source>
</evidence>
<dbReference type="AlphaFoldDB" id="A0A9P7QBT3"/>
<dbReference type="EMBL" id="SRRH01000485">
    <property type="protein sequence ID" value="KAG6288276.1"/>
    <property type="molecule type" value="Genomic_DNA"/>
</dbReference>
<gene>
    <name evidence="2" type="ORF">E4U09_005663</name>
</gene>
<protein>
    <submittedName>
        <fullName evidence="2">Uncharacterized protein</fullName>
    </submittedName>
</protein>
<dbReference type="Proteomes" id="UP000707071">
    <property type="component" value="Unassembled WGS sequence"/>
</dbReference>